<feature type="transmembrane region" description="Helical" evidence="2">
    <location>
        <begin position="379"/>
        <end position="400"/>
    </location>
</feature>
<feature type="compositionally biased region" description="Polar residues" evidence="1">
    <location>
        <begin position="558"/>
        <end position="608"/>
    </location>
</feature>
<accession>A0ABP7E4S8</accession>
<reference evidence="4" key="1">
    <citation type="journal article" date="2019" name="Int. J. Syst. Evol. Microbiol.">
        <title>The Global Catalogue of Microorganisms (GCM) 10K type strain sequencing project: providing services to taxonomists for standard genome sequencing and annotation.</title>
        <authorList>
            <consortium name="The Broad Institute Genomics Platform"/>
            <consortium name="The Broad Institute Genome Sequencing Center for Infectious Disease"/>
            <person name="Wu L."/>
            <person name="Ma J."/>
        </authorList>
    </citation>
    <scope>NUCLEOTIDE SEQUENCE [LARGE SCALE GENOMIC DNA]</scope>
    <source>
        <strain evidence="4">JCM 16981</strain>
    </source>
</reference>
<keyword evidence="2" id="KW-0472">Membrane</keyword>
<feature type="compositionally biased region" description="Basic and acidic residues" evidence="1">
    <location>
        <begin position="808"/>
        <end position="820"/>
    </location>
</feature>
<organism evidence="3 4">
    <name type="scientific">Salinicoccus jeotgali</name>
    <dbReference type="NCBI Taxonomy" id="381634"/>
    <lineage>
        <taxon>Bacteria</taxon>
        <taxon>Bacillati</taxon>
        <taxon>Bacillota</taxon>
        <taxon>Bacilli</taxon>
        <taxon>Bacillales</taxon>
        <taxon>Staphylococcaceae</taxon>
        <taxon>Salinicoccus</taxon>
    </lineage>
</organism>
<feature type="compositionally biased region" description="Basic and acidic residues" evidence="1">
    <location>
        <begin position="444"/>
        <end position="457"/>
    </location>
</feature>
<feature type="transmembrane region" description="Helical" evidence="2">
    <location>
        <begin position="290"/>
        <end position="310"/>
    </location>
</feature>
<feature type="transmembrane region" description="Helical" evidence="2">
    <location>
        <begin position="145"/>
        <end position="163"/>
    </location>
</feature>
<feature type="compositionally biased region" description="Polar residues" evidence="1">
    <location>
        <begin position="752"/>
        <end position="766"/>
    </location>
</feature>
<feature type="transmembrane region" description="Helical" evidence="2">
    <location>
        <begin position="349"/>
        <end position="373"/>
    </location>
</feature>
<evidence type="ECO:0000313" key="4">
    <source>
        <dbReference type="Proteomes" id="UP001500920"/>
    </source>
</evidence>
<dbReference type="InterPro" id="IPR058112">
    <property type="entry name" value="CD3337_EF1877-like"/>
</dbReference>
<feature type="compositionally biased region" description="Low complexity" evidence="1">
    <location>
        <begin position="481"/>
        <end position="494"/>
    </location>
</feature>
<dbReference type="NCBIfam" id="NF046089">
    <property type="entry name" value="CD3337_EF1877"/>
    <property type="match status" value="1"/>
</dbReference>
<feature type="compositionally biased region" description="Polar residues" evidence="1">
    <location>
        <begin position="713"/>
        <end position="745"/>
    </location>
</feature>
<feature type="region of interest" description="Disordered" evidence="1">
    <location>
        <begin position="413"/>
        <end position="841"/>
    </location>
</feature>
<evidence type="ECO:0000313" key="3">
    <source>
        <dbReference type="EMBL" id="GAA3713157.1"/>
    </source>
</evidence>
<feature type="compositionally biased region" description="Basic and acidic residues" evidence="1">
    <location>
        <begin position="507"/>
        <end position="524"/>
    </location>
</feature>
<gene>
    <name evidence="3" type="ORF">GCM10022378_00070</name>
</gene>
<evidence type="ECO:0000256" key="1">
    <source>
        <dbReference type="SAM" id="MobiDB-lite"/>
    </source>
</evidence>
<dbReference type="EMBL" id="BAABCK010000001">
    <property type="protein sequence ID" value="GAA3713157.1"/>
    <property type="molecule type" value="Genomic_DNA"/>
</dbReference>
<evidence type="ECO:0008006" key="5">
    <source>
        <dbReference type="Google" id="ProtNLM"/>
    </source>
</evidence>
<keyword evidence="2" id="KW-0812">Transmembrane</keyword>
<dbReference type="Proteomes" id="UP001500920">
    <property type="component" value="Unassembled WGS sequence"/>
</dbReference>
<name>A0ABP7E4S8_9STAP</name>
<sequence length="841" mass="95672">MVFLSSDTLLADTGTSAEEEFDSYFEQQEETFEERRSKDYDDLMHYELMSHADENWWDVASKTGNNILVGVRDLAWSTYTVVADVISTVVYHMFNVDLLEMLMPNLNSFTSSTAGQIINNLLVFGMAFVGVTITIRGFVKQDWGAFFKILLLTLVSLTLLFSIQSEKFNYIGLVNGISKDIENTLIATPPSLLTGQEVNYGTQDTAINMENRIYNALLLQPYLDLQYGDTSVSRINGEREEDYKVYDYLDASPFNEEGQETRSTIAEYEFEDMNNNNVNSANASTQIGKIFMYFISLLVQGFIYIVLAAIRYMLQIGMIIALVMLPFVLFLSLISSFEKIIIGYTRKVFQLILYKAILVFYMIFVMAIMQITYTIQNYGMIQAIVFQVVLAISAIMLYFYRNSALDTISDSSSINASEASGQGFGRSMSNMGHRMKSTATRQAGFKDHNAKDFKESNQRQGATAFANKGETEQSQSNFRKNTNQTDNQDMNTQQNKRDNVTSFSDYQNKKQQQDEQMNKQEDTLKNNQTENSQRQSAVQSDVRETENNQRQSDMKESGNINEETTDINRNNNNAQHQQLNTNQSENRESATSSYRSEQTAKDNQINTSENKDTANTEQYSRSNISHNAQNTSSARNVGSNQFINDKPQSQNNSKPSQNRTATDSNSDTKNNQANKINTPSSDKAKSNRNRKLSAVRNSKNFESKEGRIDNRKPTQLNKKSAVNRTDTPSRQSNLKGMDKSNSPQRNAKVLNRKNTPQSNSVGQTPNRAKHTQQGRQNRNVKGRANDSINEMNNRIKPVKQSKRPTPPKQEENHQKVDVNKHVSNKSQRQKTFDTFKNKRKE</sequence>
<proteinExistence type="predicted"/>
<feature type="transmembrane region" description="Helical" evidence="2">
    <location>
        <begin position="316"/>
        <end position="337"/>
    </location>
</feature>
<evidence type="ECO:0000256" key="2">
    <source>
        <dbReference type="SAM" id="Phobius"/>
    </source>
</evidence>
<keyword evidence="2" id="KW-1133">Transmembrane helix</keyword>
<keyword evidence="4" id="KW-1185">Reference proteome</keyword>
<feature type="compositionally biased region" description="Basic and acidic residues" evidence="1">
    <location>
        <begin position="699"/>
        <end position="712"/>
    </location>
</feature>
<protein>
    <recommendedName>
        <fullName evidence="5">Conjugative transposon membrane protein</fullName>
    </recommendedName>
</protein>
<comment type="caution">
    <text evidence="3">The sequence shown here is derived from an EMBL/GenBank/DDBJ whole genome shotgun (WGS) entry which is preliminary data.</text>
</comment>
<feature type="compositionally biased region" description="Polar residues" evidence="1">
    <location>
        <begin position="525"/>
        <end position="539"/>
    </location>
</feature>
<feature type="compositionally biased region" description="Basic and acidic residues" evidence="1">
    <location>
        <begin position="541"/>
        <end position="556"/>
    </location>
</feature>
<feature type="transmembrane region" description="Helical" evidence="2">
    <location>
        <begin position="76"/>
        <end position="96"/>
    </location>
</feature>
<feature type="transmembrane region" description="Helical" evidence="2">
    <location>
        <begin position="117"/>
        <end position="139"/>
    </location>
</feature>
<feature type="compositionally biased region" description="Basic and acidic residues" evidence="1">
    <location>
        <begin position="830"/>
        <end position="841"/>
    </location>
</feature>
<feature type="compositionally biased region" description="Polar residues" evidence="1">
    <location>
        <begin position="615"/>
        <end position="681"/>
    </location>
</feature>